<gene>
    <name evidence="6" type="ORF">METZ01_LOCUS33431</name>
</gene>
<feature type="domain" description="Hydantoinase/oxoprolinase N-terminal" evidence="4">
    <location>
        <begin position="14"/>
        <end position="192"/>
    </location>
</feature>
<protein>
    <recommendedName>
        <fullName evidence="7">5-oxoprolinase</fullName>
    </recommendedName>
</protein>
<accession>A0A381QRU7</accession>
<dbReference type="Pfam" id="PF19278">
    <property type="entry name" value="Hydant_A_C"/>
    <property type="match status" value="1"/>
</dbReference>
<dbReference type="EMBL" id="UINC01001432">
    <property type="protein sequence ID" value="SUZ80577.1"/>
    <property type="molecule type" value="Genomic_DNA"/>
</dbReference>
<dbReference type="InterPro" id="IPR049517">
    <property type="entry name" value="ACX-like_C"/>
</dbReference>
<dbReference type="InterPro" id="IPR008040">
    <property type="entry name" value="Hydant_A_N"/>
</dbReference>
<dbReference type="PANTHER" id="PTHR11365:SF23">
    <property type="entry name" value="HYPOTHETICAL 5-OXOPROLINASE (EUROFUNG)-RELATED"/>
    <property type="match status" value="1"/>
</dbReference>
<dbReference type="InterPro" id="IPR002821">
    <property type="entry name" value="Hydantoinase_A"/>
</dbReference>
<evidence type="ECO:0000313" key="6">
    <source>
        <dbReference type="EMBL" id="SUZ80577.1"/>
    </source>
</evidence>
<evidence type="ECO:0000259" key="2">
    <source>
        <dbReference type="Pfam" id="PF01968"/>
    </source>
</evidence>
<evidence type="ECO:0000259" key="3">
    <source>
        <dbReference type="Pfam" id="PF02538"/>
    </source>
</evidence>
<evidence type="ECO:0000256" key="1">
    <source>
        <dbReference type="ARBA" id="ARBA00010403"/>
    </source>
</evidence>
<evidence type="ECO:0000259" key="5">
    <source>
        <dbReference type="Pfam" id="PF19278"/>
    </source>
</evidence>
<organism evidence="6">
    <name type="scientific">marine metagenome</name>
    <dbReference type="NCBI Taxonomy" id="408172"/>
    <lineage>
        <taxon>unclassified sequences</taxon>
        <taxon>metagenomes</taxon>
        <taxon>ecological metagenomes</taxon>
    </lineage>
</organism>
<dbReference type="Pfam" id="PF05378">
    <property type="entry name" value="Hydant_A_N"/>
    <property type="match status" value="1"/>
</dbReference>
<dbReference type="InterPro" id="IPR003692">
    <property type="entry name" value="Hydantoinase_B"/>
</dbReference>
<dbReference type="Pfam" id="PF02538">
    <property type="entry name" value="Hydantoinase_B"/>
    <property type="match status" value="1"/>
</dbReference>
<feature type="domain" description="Acetophenone carboxylase-like C-terminal" evidence="5">
    <location>
        <begin position="519"/>
        <end position="680"/>
    </location>
</feature>
<reference evidence="6" key="1">
    <citation type="submission" date="2018-05" db="EMBL/GenBank/DDBJ databases">
        <authorList>
            <person name="Lanie J.A."/>
            <person name="Ng W.-L."/>
            <person name="Kazmierczak K.M."/>
            <person name="Andrzejewski T.M."/>
            <person name="Davidsen T.M."/>
            <person name="Wayne K.J."/>
            <person name="Tettelin H."/>
            <person name="Glass J.I."/>
            <person name="Rusch D."/>
            <person name="Podicherti R."/>
            <person name="Tsui H.-C.T."/>
            <person name="Winkler M.E."/>
        </authorList>
    </citation>
    <scope>NUCLEOTIDE SEQUENCE</scope>
</reference>
<evidence type="ECO:0000259" key="4">
    <source>
        <dbReference type="Pfam" id="PF05378"/>
    </source>
</evidence>
<dbReference type="GO" id="GO:0017168">
    <property type="term" value="F:5-oxoprolinase (ATP-hydrolyzing) activity"/>
    <property type="evidence" value="ECO:0007669"/>
    <property type="project" value="TreeGrafter"/>
</dbReference>
<name>A0A381QRU7_9ZZZZ</name>
<dbReference type="GO" id="GO:0006749">
    <property type="term" value="P:glutathione metabolic process"/>
    <property type="evidence" value="ECO:0007669"/>
    <property type="project" value="TreeGrafter"/>
</dbReference>
<sequence>MNLKTQQDKKLWQFWIDRGGTFTDVIGCNPNGEIATHKLLSENSKHYPDAAIQGIRDLLGISQQEAIPMSEIHTIKMGTTVATNALLERQGEKTVLAITKGFKDILRIGYQNRPRLFDLDIQLSEMLYSEVIEIDERLDSQGRCICALDVDKTEMQLLKVFHSGCKSIAIVLLHGYRFNEHEKLIEKLAKKIGFKQISVSHRVSPLMKIIPRGDTTVMDAYLSPIIRHYVNQVEDYLGKKAKEKGRLMFMQSSGGLTDARFFQGKDAILSGPAGGVVGMVKTCEASSLNQLIGFDMGGTSTDVSHYAGDYERTSETEVAGVRCRAPMMLIHTVAAGGGSILHFDGARYRVGPDSAGAKPGPACYRNGGPLTITDCNVMLGKLNPDYFPKVFGPNADQPLDAEIVKDKFNALAINISQATGNQVNPKEVAEGFLSIAIDNMSNAIKKISVQRGYDVSNYTMSCFGGAGAQHACLVADSLGIENIHLHPFAGVLSAFGMGLADTRVINDLAIESILHIDLIKTIETELESLKLKGTRQMSEQGIGASSLKYYYRLQIRYDGSDSTLSIKFDSIDRIILAFEDAHQARFGFISKEKQLIVESIQVETVSKSELSVNNKTRNKNAAHKLLTKKQVVMNGKSQETAFYNRDQVATGIPLTGPAVIVEDTSTIIVEPGWQAELSANNDLILKRAKPLARQHAIGTSVDPVMLEIFNNLFMNVAEQMGTVLENTAASVNIKERLDFSCAIFTPNGDLVANAPHVPVHLGSMSDSIKTIIRENYKTMKPGDAYLMNAPYNGGTHLPDITLIKPVFDISGEKVVFYVASRGHHADIGGITPGSAPAHSIHVEEEGILIDNFKLVSEGKFLESEIEELLNSGPYPSRNSDQNISDLKAQVAACEKGAQELNRVINRYSLEVVHAYMQHVQDNAEESVRRVIDVLKDSDFTYKMDDGHQISVAIKVDKRNRCATIDFTGTSSQHPGNYNAPTAICYAAVLYVFRCLIDDDIPLNSGCFKPLNIIIPVDSMINPVYPAAVVAGNVETSQYIVDALFGALGTMAASQGTMNNYIWGNNRIQNYETICGGSGASAKQNGCNAVHTHMTNTRLTDPEVLEWRFPVRLETFEIRKNSGGKGKHKGGEGVNRQMRFLEPMTVNIIAGHRIVPPYGIAGGEPGAVGENYVVHSDKKVTNIGTKGQIEVNKNDVFILKTPGGGGYGNPN</sequence>
<proteinExistence type="inferred from homology"/>
<dbReference type="GO" id="GO:0005829">
    <property type="term" value="C:cytosol"/>
    <property type="evidence" value="ECO:0007669"/>
    <property type="project" value="TreeGrafter"/>
</dbReference>
<dbReference type="PANTHER" id="PTHR11365">
    <property type="entry name" value="5-OXOPROLINASE RELATED"/>
    <property type="match status" value="1"/>
</dbReference>
<feature type="domain" description="Hydantoinase A/oxoprolinase" evidence="2">
    <location>
        <begin position="212"/>
        <end position="503"/>
    </location>
</feature>
<dbReference type="InterPro" id="IPR045079">
    <property type="entry name" value="Oxoprolinase-like"/>
</dbReference>
<dbReference type="AlphaFoldDB" id="A0A381QRU7"/>
<dbReference type="Pfam" id="PF01968">
    <property type="entry name" value="Hydantoinase_A"/>
    <property type="match status" value="1"/>
</dbReference>
<feature type="domain" description="Hydantoinase B/oxoprolinase" evidence="3">
    <location>
        <begin position="702"/>
        <end position="1209"/>
    </location>
</feature>
<evidence type="ECO:0008006" key="7">
    <source>
        <dbReference type="Google" id="ProtNLM"/>
    </source>
</evidence>
<comment type="similarity">
    <text evidence="1">Belongs to the oxoprolinase family.</text>
</comment>